<name>A0A1X2GW77_9FUNG</name>
<keyword evidence="2" id="KW-1185">Reference proteome</keyword>
<dbReference type="AlphaFoldDB" id="A0A1X2GW77"/>
<dbReference type="Proteomes" id="UP000242146">
    <property type="component" value="Unassembled WGS sequence"/>
</dbReference>
<evidence type="ECO:0000313" key="2">
    <source>
        <dbReference type="Proteomes" id="UP000242146"/>
    </source>
</evidence>
<dbReference type="EMBL" id="MCGT01000002">
    <property type="protein sequence ID" value="ORX62285.1"/>
    <property type="molecule type" value="Genomic_DNA"/>
</dbReference>
<protein>
    <submittedName>
        <fullName evidence="1">Uncharacterized protein</fullName>
    </submittedName>
</protein>
<evidence type="ECO:0000313" key="1">
    <source>
        <dbReference type="EMBL" id="ORX62285.1"/>
    </source>
</evidence>
<dbReference type="OrthoDB" id="2138242at2759"/>
<reference evidence="1 2" key="1">
    <citation type="submission" date="2016-07" db="EMBL/GenBank/DDBJ databases">
        <title>Pervasive Adenine N6-methylation of Active Genes in Fungi.</title>
        <authorList>
            <consortium name="DOE Joint Genome Institute"/>
            <person name="Mondo S.J."/>
            <person name="Dannebaum R.O."/>
            <person name="Kuo R.C."/>
            <person name="Labutti K."/>
            <person name="Haridas S."/>
            <person name="Kuo A."/>
            <person name="Salamov A."/>
            <person name="Ahrendt S.R."/>
            <person name="Lipzen A."/>
            <person name="Sullivan W."/>
            <person name="Andreopoulos W.B."/>
            <person name="Clum A."/>
            <person name="Lindquist E."/>
            <person name="Daum C."/>
            <person name="Ramamoorthy G.K."/>
            <person name="Gryganskyi A."/>
            <person name="Culley D."/>
            <person name="Magnuson J.K."/>
            <person name="James T.Y."/>
            <person name="O'Malley M.A."/>
            <person name="Stajich J.E."/>
            <person name="Spatafora J.W."/>
            <person name="Visel A."/>
            <person name="Grigoriev I.V."/>
        </authorList>
    </citation>
    <scope>NUCLEOTIDE SEQUENCE [LARGE SCALE GENOMIC DNA]</scope>
    <source>
        <strain evidence="1 2">NRRL 3301</strain>
    </source>
</reference>
<sequence>MKVQTLILGEFLQHEKKTAFRLYRFPMPLSPPLHQTDPSNALYYYSLHDLDQLDLLPCQHASLPRYYRDYPSTFCKDNQGQVFASTKVLGFLAKEMGWHLLFDLCHATEHSSASTWTSLLTRIDKLTSISPSLQLVEQDLNPLRLTGQEFLSRKVLLANRLSPPTPQTANTMSSSLLLQRRLAPKQKTAHLTIHTPTYRDHHLRHTNLRSAPLRKSMSRFQLNRRLHQALAADGKAVCASPIRTATPARPGASHSFTQLQRNEFLQPFDRLYDTLEETKKLKVQLDDNIRQSLVLLTKFQARQGDLQRQIKHEVEDVFVPYLQTLDGLVQRLGHAEKTFEQKHLHAPTPAASVQSEIHFLMTRIDQLEKKLASKSPTP</sequence>
<organism evidence="1 2">
    <name type="scientific">Hesseltinella vesiculosa</name>
    <dbReference type="NCBI Taxonomy" id="101127"/>
    <lineage>
        <taxon>Eukaryota</taxon>
        <taxon>Fungi</taxon>
        <taxon>Fungi incertae sedis</taxon>
        <taxon>Mucoromycota</taxon>
        <taxon>Mucoromycotina</taxon>
        <taxon>Mucoromycetes</taxon>
        <taxon>Mucorales</taxon>
        <taxon>Cunninghamellaceae</taxon>
        <taxon>Hesseltinella</taxon>
    </lineage>
</organism>
<comment type="caution">
    <text evidence="1">The sequence shown here is derived from an EMBL/GenBank/DDBJ whole genome shotgun (WGS) entry which is preliminary data.</text>
</comment>
<accession>A0A1X2GW77</accession>
<gene>
    <name evidence="1" type="ORF">DM01DRAFT_1298938</name>
</gene>
<proteinExistence type="predicted"/>